<dbReference type="PROSITE" id="PS01016">
    <property type="entry name" value="GLYCOPROTEASE"/>
    <property type="match status" value="1"/>
</dbReference>
<dbReference type="PRINTS" id="PR00789">
    <property type="entry name" value="OSIALOPTASE"/>
</dbReference>
<reference evidence="10" key="1">
    <citation type="submission" date="2016-05" db="EMBL/GenBank/DDBJ databases">
        <title>Comparative genomics of biotechnologically important yeasts.</title>
        <authorList>
            <consortium name="DOE Joint Genome Institute"/>
            <person name="Riley R."/>
            <person name="Haridas S."/>
            <person name="Wolfe K.H."/>
            <person name="Lopes M.R."/>
            <person name="Hittinger C.T."/>
            <person name="Goker M."/>
            <person name="Salamov A."/>
            <person name="Wisecaver J."/>
            <person name="Long T.M."/>
            <person name="Aerts A.L."/>
            <person name="Barry K."/>
            <person name="Choi C."/>
            <person name="Clum A."/>
            <person name="Coughlan A.Y."/>
            <person name="Deshpande S."/>
            <person name="Douglass A.P."/>
            <person name="Hanson S.J."/>
            <person name="Klenk H.-P."/>
            <person name="Labutti K."/>
            <person name="Lapidus A."/>
            <person name="Lindquist E."/>
            <person name="Lipzen A."/>
            <person name="Meier-Kolthoff J.P."/>
            <person name="Ohm R.A."/>
            <person name="Otillar R.P."/>
            <person name="Pangilinan J."/>
            <person name="Peng Y."/>
            <person name="Rokas A."/>
            <person name="Rosa C.A."/>
            <person name="Scheuner C."/>
            <person name="Sibirny A.A."/>
            <person name="Slot J.C."/>
            <person name="Stielow J.B."/>
            <person name="Sun H."/>
            <person name="Kurtzman C.P."/>
            <person name="Blackwell M."/>
            <person name="Grigoriev I.V."/>
            <person name="Jeffries T.W."/>
        </authorList>
    </citation>
    <scope>NUCLEOTIDE SEQUENCE [LARGE SCALE GENOMIC DNA]</scope>
    <source>
        <strain evidence="10">NRRL Y-2460</strain>
    </source>
</reference>
<dbReference type="InterPro" id="IPR022450">
    <property type="entry name" value="TsaD"/>
</dbReference>
<organism evidence="9 10">
    <name type="scientific">Pachysolen tannophilus NRRL Y-2460</name>
    <dbReference type="NCBI Taxonomy" id="669874"/>
    <lineage>
        <taxon>Eukaryota</taxon>
        <taxon>Fungi</taxon>
        <taxon>Dikarya</taxon>
        <taxon>Ascomycota</taxon>
        <taxon>Saccharomycotina</taxon>
        <taxon>Pichiomycetes</taxon>
        <taxon>Pachysolenaceae</taxon>
        <taxon>Pachysolen</taxon>
    </lineage>
</organism>
<dbReference type="GO" id="GO:0005739">
    <property type="term" value="C:mitochondrion"/>
    <property type="evidence" value="ECO:0007669"/>
    <property type="project" value="UniProtKB-SubCell"/>
</dbReference>
<evidence type="ECO:0000313" key="9">
    <source>
        <dbReference type="EMBL" id="ODV93770.1"/>
    </source>
</evidence>
<dbReference type="GO" id="GO:0072670">
    <property type="term" value="P:mitochondrial tRNA threonylcarbamoyladenosine modification"/>
    <property type="evidence" value="ECO:0007669"/>
    <property type="project" value="TreeGrafter"/>
</dbReference>
<dbReference type="InterPro" id="IPR043129">
    <property type="entry name" value="ATPase_NBD"/>
</dbReference>
<evidence type="ECO:0000256" key="5">
    <source>
        <dbReference type="ARBA" id="ARBA00023315"/>
    </source>
</evidence>
<evidence type="ECO:0000313" key="10">
    <source>
        <dbReference type="Proteomes" id="UP000094236"/>
    </source>
</evidence>
<dbReference type="PANTHER" id="PTHR11735:SF6">
    <property type="entry name" value="TRNA N6-ADENOSINE THREONYLCARBAMOYLTRANSFERASE, MITOCHONDRIAL"/>
    <property type="match status" value="1"/>
</dbReference>
<gene>
    <name evidence="7" type="primary">QRI7</name>
    <name evidence="9" type="ORF">PACTADRAFT_51524</name>
</gene>
<keyword evidence="7" id="KW-0496">Mitochondrion</keyword>
<evidence type="ECO:0000259" key="8">
    <source>
        <dbReference type="Pfam" id="PF00814"/>
    </source>
</evidence>
<name>A0A1E4TPU2_PACTA</name>
<keyword evidence="2 7" id="KW-0808">Transferase</keyword>
<dbReference type="STRING" id="669874.A0A1E4TPU2"/>
<evidence type="ECO:0000256" key="2">
    <source>
        <dbReference type="ARBA" id="ARBA00022679"/>
    </source>
</evidence>
<keyword evidence="3 7" id="KW-0819">tRNA processing</keyword>
<comment type="similarity">
    <text evidence="7">Belongs to the KAE1 / TsaD family.</text>
</comment>
<dbReference type="Gene3D" id="3.30.420.40">
    <property type="match status" value="2"/>
</dbReference>
<evidence type="ECO:0000256" key="3">
    <source>
        <dbReference type="ARBA" id="ARBA00022694"/>
    </source>
</evidence>
<dbReference type="SUPFAM" id="SSF53067">
    <property type="entry name" value="Actin-like ATPase domain"/>
    <property type="match status" value="2"/>
</dbReference>
<comment type="subcellular location">
    <subcellularLocation>
        <location evidence="7">Mitochondrion</location>
    </subcellularLocation>
</comment>
<dbReference type="InterPro" id="IPR017861">
    <property type="entry name" value="KAE1/TsaD"/>
</dbReference>
<dbReference type="Proteomes" id="UP000094236">
    <property type="component" value="Unassembled WGS sequence"/>
</dbReference>
<comment type="catalytic activity">
    <reaction evidence="6 7">
        <text>L-threonylcarbamoyladenylate + adenosine(37) in tRNA = N(6)-L-threonylcarbamoyladenosine(37) in tRNA + AMP + H(+)</text>
        <dbReference type="Rhea" id="RHEA:37059"/>
        <dbReference type="Rhea" id="RHEA-COMP:10162"/>
        <dbReference type="Rhea" id="RHEA-COMP:10163"/>
        <dbReference type="ChEBI" id="CHEBI:15378"/>
        <dbReference type="ChEBI" id="CHEBI:73682"/>
        <dbReference type="ChEBI" id="CHEBI:74411"/>
        <dbReference type="ChEBI" id="CHEBI:74418"/>
        <dbReference type="ChEBI" id="CHEBI:456215"/>
        <dbReference type="EC" id="2.3.1.234"/>
    </reaction>
</comment>
<dbReference type="InterPro" id="IPR000905">
    <property type="entry name" value="Gcp-like_dom"/>
</dbReference>
<sequence length="447" mass="49816">MNQMGIIGRAPLTRNLRKYSLFRKAAVVLAPHDMVQMHMVHMVHTVKMVKPMFSARRGYKVLAIESSCDDSCVALLDRDDKLNQTIVVDQLKSTLDSAGSGGVIPTAAHLHHQENLSKLVSSLCMKHGLSHKSPPDLICVTRGPGMPGSLSIGTELAKGLSIAWNKPLIGVHHMLGHLLIARLQNNGKSPEFPFLSLLVSGGHTLLVLSRNLLQHDILVDTLDIAAGDALDKCAREIGISGNMIGKELEKFLEENRNFLTQEILSKYKDIEFTMPLRNKPGRSNLEKFSFAPFSGQTKKILANKRNENLNMNLNSDLDLNLEFKTILGFKIQDSIFKHLLEKIQLSLKLDNFKEADNKIFTNVKEFVCSGGVGSNLYLRKLLKEGLPAFEKFHFPDPKLCTDNAIMIGWAGIELYEKYGLTSDLSITPLRKWPLTNITDVDGWIKKG</sequence>
<comment type="function">
    <text evidence="7">Required for the formation of a threonylcarbamoyl group on adenosine at position 37 (t(6)A37) in mitochondrial tRNAs that read codons beginning with adenine. Probably involved in the transfer of the threonylcarbamoyl moiety of threonylcarbamoyl-AMP (TC-AMP) to the N6 group of A37. Involved in mitochondrial genome maintenance.</text>
</comment>
<evidence type="ECO:0000256" key="4">
    <source>
        <dbReference type="ARBA" id="ARBA00022723"/>
    </source>
</evidence>
<comment type="subunit">
    <text evidence="7">Homodimer.</text>
</comment>
<dbReference type="PANTHER" id="PTHR11735">
    <property type="entry name" value="TRNA N6-ADENOSINE THREONYLCARBAMOYLTRANSFERASE"/>
    <property type="match status" value="1"/>
</dbReference>
<keyword evidence="5 7" id="KW-0012">Acyltransferase</keyword>
<dbReference type="GO" id="GO:0061711">
    <property type="term" value="F:tRNA N(6)-L-threonylcarbamoyladenine synthase activity"/>
    <property type="evidence" value="ECO:0007669"/>
    <property type="project" value="UniProtKB-EC"/>
</dbReference>
<dbReference type="InterPro" id="IPR017860">
    <property type="entry name" value="Peptidase_M22_CS"/>
</dbReference>
<keyword evidence="10" id="KW-1185">Reference proteome</keyword>
<dbReference type="GO" id="GO:0046872">
    <property type="term" value="F:metal ion binding"/>
    <property type="evidence" value="ECO:0007669"/>
    <property type="project" value="UniProtKB-KW"/>
</dbReference>
<protein>
    <recommendedName>
        <fullName evidence="1">N(6)-L-threonylcarbamoyladenine synthase</fullName>
        <ecNumber evidence="1">2.3.1.234</ecNumber>
    </recommendedName>
</protein>
<evidence type="ECO:0000256" key="6">
    <source>
        <dbReference type="ARBA" id="ARBA00048117"/>
    </source>
</evidence>
<keyword evidence="4 7" id="KW-0479">Metal-binding</keyword>
<dbReference type="EMBL" id="KV454017">
    <property type="protein sequence ID" value="ODV93770.1"/>
    <property type="molecule type" value="Genomic_DNA"/>
</dbReference>
<dbReference type="OrthoDB" id="10259622at2759"/>
<dbReference type="AlphaFoldDB" id="A0A1E4TPU2"/>
<dbReference type="HAMAP" id="MF_01445">
    <property type="entry name" value="TsaD"/>
    <property type="match status" value="1"/>
</dbReference>
<comment type="cofactor">
    <cofactor evidence="7">
        <name>a divalent metal cation</name>
        <dbReference type="ChEBI" id="CHEBI:60240"/>
    </cofactor>
    <text evidence="7">Binds 1 divalent metal cation per subunit.</text>
</comment>
<accession>A0A1E4TPU2</accession>
<dbReference type="Pfam" id="PF00814">
    <property type="entry name" value="TsaD"/>
    <property type="match status" value="1"/>
</dbReference>
<proteinExistence type="inferred from homology"/>
<dbReference type="EC" id="2.3.1.234" evidence="1"/>
<evidence type="ECO:0000256" key="7">
    <source>
        <dbReference type="HAMAP-Rule" id="MF_03179"/>
    </source>
</evidence>
<evidence type="ECO:0000256" key="1">
    <source>
        <dbReference type="ARBA" id="ARBA00012156"/>
    </source>
</evidence>
<feature type="domain" description="Gcp-like" evidence="8">
    <location>
        <begin position="99"/>
        <end position="409"/>
    </location>
</feature>
<dbReference type="NCBIfam" id="TIGR00329">
    <property type="entry name" value="gcp_kae1"/>
    <property type="match status" value="1"/>
</dbReference>